<sequence length="132" mass="14079">MRGERGSIAVEAVILAPVFVLFLVFVAYAGRIVAVQYDLHSAADVAARTASQSRSGSMVTRGVQSAQQAMNLNQAPCSDFSARVVKRTTGGVSEVEVVTQCRVNVVGLSLLGIRSPVLSGQSREVIDVYRRP</sequence>
<dbReference type="InterPro" id="IPR012495">
    <property type="entry name" value="TadE-like_dom"/>
</dbReference>
<protein>
    <submittedName>
        <fullName evidence="3">Unannotated protein</fullName>
    </submittedName>
</protein>
<reference evidence="3" key="1">
    <citation type="submission" date="2020-05" db="EMBL/GenBank/DDBJ databases">
        <authorList>
            <person name="Chiriac C."/>
            <person name="Salcher M."/>
            <person name="Ghai R."/>
            <person name="Kavagutti S V."/>
        </authorList>
    </citation>
    <scope>NUCLEOTIDE SEQUENCE</scope>
</reference>
<proteinExistence type="predicted"/>
<feature type="transmembrane region" description="Helical" evidence="1">
    <location>
        <begin position="12"/>
        <end position="30"/>
    </location>
</feature>
<dbReference type="EMBL" id="CAEZVQ010000047">
    <property type="protein sequence ID" value="CAB4633801.1"/>
    <property type="molecule type" value="Genomic_DNA"/>
</dbReference>
<evidence type="ECO:0000259" key="2">
    <source>
        <dbReference type="Pfam" id="PF07811"/>
    </source>
</evidence>
<evidence type="ECO:0000313" key="3">
    <source>
        <dbReference type="EMBL" id="CAB4633801.1"/>
    </source>
</evidence>
<name>A0A6J6J9V7_9ZZZZ</name>
<evidence type="ECO:0000256" key="1">
    <source>
        <dbReference type="SAM" id="Phobius"/>
    </source>
</evidence>
<accession>A0A6J6J9V7</accession>
<feature type="domain" description="TadE-like" evidence="2">
    <location>
        <begin position="6"/>
        <end position="48"/>
    </location>
</feature>
<organism evidence="3">
    <name type="scientific">freshwater metagenome</name>
    <dbReference type="NCBI Taxonomy" id="449393"/>
    <lineage>
        <taxon>unclassified sequences</taxon>
        <taxon>metagenomes</taxon>
        <taxon>ecological metagenomes</taxon>
    </lineage>
</organism>
<dbReference type="AlphaFoldDB" id="A0A6J6J9V7"/>
<keyword evidence="1" id="KW-1133">Transmembrane helix</keyword>
<gene>
    <name evidence="3" type="ORF">UFOPK2086_00511</name>
</gene>
<dbReference type="Pfam" id="PF07811">
    <property type="entry name" value="TadE"/>
    <property type="match status" value="1"/>
</dbReference>
<keyword evidence="1" id="KW-0812">Transmembrane</keyword>
<keyword evidence="1" id="KW-0472">Membrane</keyword>